<name>A0AAD1HYR2_9MYCO</name>
<keyword evidence="2" id="KW-1185">Reference proteome</keyword>
<evidence type="ECO:0000313" key="2">
    <source>
        <dbReference type="Proteomes" id="UP000467636"/>
    </source>
</evidence>
<dbReference type="Pfam" id="PF14552">
    <property type="entry name" value="Tautomerase_2"/>
    <property type="match status" value="1"/>
</dbReference>
<dbReference type="InterPro" id="IPR037479">
    <property type="entry name" value="Tauto_MSAD"/>
</dbReference>
<protein>
    <recommendedName>
        <fullName evidence="3">4-oxalocrotonate tautomerase</fullName>
    </recommendedName>
</protein>
<dbReference type="AlphaFoldDB" id="A0AAD1HYR2"/>
<sequence>MWTMPTVLIEVRRRYEPAEEVAIIDAVHGALVTAFQIPAQDKNVRLIAHEPHRFAVPEHLAQPEYRTLISIDCFTGRSLDAKRALYAEIVERLAALGIPRDHVMITLHEVDRQNWGIRGGQAASDVELGFNVRV</sequence>
<evidence type="ECO:0000313" key="1">
    <source>
        <dbReference type="EMBL" id="BBX23269.1"/>
    </source>
</evidence>
<gene>
    <name evidence="1" type="ORF">MTER_26800</name>
</gene>
<accession>A0AAD1HYR2</accession>
<dbReference type="SUPFAM" id="SSF55331">
    <property type="entry name" value="Tautomerase/MIF"/>
    <property type="match status" value="1"/>
</dbReference>
<organism evidence="1 2">
    <name type="scientific">Mycolicibacter terrae</name>
    <dbReference type="NCBI Taxonomy" id="1788"/>
    <lineage>
        <taxon>Bacteria</taxon>
        <taxon>Bacillati</taxon>
        <taxon>Actinomycetota</taxon>
        <taxon>Actinomycetes</taxon>
        <taxon>Mycobacteriales</taxon>
        <taxon>Mycobacteriaceae</taxon>
        <taxon>Mycolicibacter</taxon>
    </lineage>
</organism>
<reference evidence="1 2" key="1">
    <citation type="journal article" date="2019" name="Emerg. Microbes Infect.">
        <title>Comprehensive subspecies identification of 175 nontuberculous mycobacteria species based on 7547 genomic profiles.</title>
        <authorList>
            <person name="Matsumoto Y."/>
            <person name="Kinjo T."/>
            <person name="Motooka D."/>
            <person name="Nabeya D."/>
            <person name="Jung N."/>
            <person name="Uechi K."/>
            <person name="Horii T."/>
            <person name="Iida T."/>
            <person name="Fujita J."/>
            <person name="Nakamura S."/>
        </authorList>
    </citation>
    <scope>NUCLEOTIDE SEQUENCE [LARGE SCALE GENOMIC DNA]</scope>
    <source>
        <strain evidence="1 2">JCM 12143</strain>
    </source>
</reference>
<evidence type="ECO:0008006" key="3">
    <source>
        <dbReference type="Google" id="ProtNLM"/>
    </source>
</evidence>
<dbReference type="EMBL" id="AP022564">
    <property type="protein sequence ID" value="BBX23269.1"/>
    <property type="molecule type" value="Genomic_DNA"/>
</dbReference>
<dbReference type="Proteomes" id="UP000467636">
    <property type="component" value="Chromosome"/>
</dbReference>
<dbReference type="InterPro" id="IPR014347">
    <property type="entry name" value="Tautomerase/MIF_sf"/>
</dbReference>
<dbReference type="Gene3D" id="3.30.429.10">
    <property type="entry name" value="Macrophage Migration Inhibitory Factor"/>
    <property type="match status" value="1"/>
</dbReference>
<dbReference type="PANTHER" id="PTHR38460">
    <property type="entry name" value="TAUTOMERASE YOLI-RELATED"/>
    <property type="match status" value="1"/>
</dbReference>
<dbReference type="PANTHER" id="PTHR38460:SF1">
    <property type="entry name" value="TAUTOMERASE YOLI-RELATED"/>
    <property type="match status" value="1"/>
</dbReference>
<proteinExistence type="predicted"/>